<comment type="caution">
    <text evidence="3">The sequence shown here is derived from an EMBL/GenBank/DDBJ whole genome shotgun (WGS) entry which is preliminary data.</text>
</comment>
<feature type="compositionally biased region" description="Basic residues" evidence="2">
    <location>
        <begin position="270"/>
        <end position="289"/>
    </location>
</feature>
<dbReference type="AlphaFoldDB" id="K0R4Q7"/>
<dbReference type="EMBL" id="AGNL01047600">
    <property type="protein sequence ID" value="EJK46689.1"/>
    <property type="molecule type" value="Genomic_DNA"/>
</dbReference>
<gene>
    <name evidence="3" type="ORF">THAOC_34632</name>
</gene>
<sequence>MDTQQYNRWMDDTTNGHATDEHAAEGHATNGHTTDGHAAEGHAKDGHATDGHAAAVQTPTVHAVLARAAASATSPPRHCRNVPDHSPAINVCRLGTGSMEIDLPKDVVPEKIDPKRLEALEKRIRGDAHGAHEVVEGFSGFSPPRGNNFPNAGNNADMSNLTTDGSTGNHSLVAVCFEQNERQHSNASCATVQHANKADRDAEKIYDTEIAAQQSGARLTFEADKLAPKASHSKRKTVPAKRPVSSISSNRHITPCRSKSPVNSTGGPQKKARASKPKPTKPTASRKKSSSNFPRETAESNADVVAKQCTDSRSESRDTLNYYFGASTASNQSRSQLASPPALQSKVSTQPAQKTLHSFLGIADNKNKASEESDSNYGLTDGTELSGSGKSKTDEKRKRQSLSVTESPSQPDNGSSEVVSLRATISELQRQLQEATARNNSIKNNQTMISTNLQRQLKHQKAELERVRQESTEKLTKATECLERLVREEGAREGKDLRQKLASDSARLGRLVTSRIGGGIRTRMVDSWEDGHAPRALKERRVELKHRRNKLEKERDDIELRRAPAASSSGSRGGRDDVEMGAASEDNQ</sequence>
<protein>
    <submittedName>
        <fullName evidence="3">Uncharacterized protein</fullName>
    </submittedName>
</protein>
<name>K0R4Q7_THAOC</name>
<feature type="compositionally biased region" description="Polar residues" evidence="2">
    <location>
        <begin position="375"/>
        <end position="390"/>
    </location>
</feature>
<dbReference type="Proteomes" id="UP000266841">
    <property type="component" value="Unassembled WGS sequence"/>
</dbReference>
<feature type="region of interest" description="Disordered" evidence="2">
    <location>
        <begin position="26"/>
        <end position="52"/>
    </location>
</feature>
<feature type="region of interest" description="Disordered" evidence="2">
    <location>
        <begin position="222"/>
        <end position="316"/>
    </location>
</feature>
<dbReference type="OrthoDB" id="10682935at2759"/>
<organism evidence="3 4">
    <name type="scientific">Thalassiosira oceanica</name>
    <name type="common">Marine diatom</name>
    <dbReference type="NCBI Taxonomy" id="159749"/>
    <lineage>
        <taxon>Eukaryota</taxon>
        <taxon>Sar</taxon>
        <taxon>Stramenopiles</taxon>
        <taxon>Ochrophyta</taxon>
        <taxon>Bacillariophyta</taxon>
        <taxon>Coscinodiscophyceae</taxon>
        <taxon>Thalassiosirophycidae</taxon>
        <taxon>Thalassiosirales</taxon>
        <taxon>Thalassiosiraceae</taxon>
        <taxon>Thalassiosira</taxon>
    </lineage>
</organism>
<feature type="compositionally biased region" description="Polar residues" evidence="2">
    <location>
        <begin position="401"/>
        <end position="417"/>
    </location>
</feature>
<feature type="compositionally biased region" description="Polar residues" evidence="2">
    <location>
        <begin position="345"/>
        <end position="356"/>
    </location>
</feature>
<evidence type="ECO:0000256" key="2">
    <source>
        <dbReference type="SAM" id="MobiDB-lite"/>
    </source>
</evidence>
<reference evidence="3 4" key="1">
    <citation type="journal article" date="2012" name="Genome Biol.">
        <title>Genome and low-iron response of an oceanic diatom adapted to chronic iron limitation.</title>
        <authorList>
            <person name="Lommer M."/>
            <person name="Specht M."/>
            <person name="Roy A.S."/>
            <person name="Kraemer L."/>
            <person name="Andreson R."/>
            <person name="Gutowska M.A."/>
            <person name="Wolf J."/>
            <person name="Bergner S.V."/>
            <person name="Schilhabel M.B."/>
            <person name="Klostermeier U.C."/>
            <person name="Beiko R.G."/>
            <person name="Rosenstiel P."/>
            <person name="Hippler M."/>
            <person name="Laroche J."/>
        </authorList>
    </citation>
    <scope>NUCLEOTIDE SEQUENCE [LARGE SCALE GENOMIC DNA]</scope>
    <source>
        <strain evidence="3 4">CCMP1005</strain>
    </source>
</reference>
<feature type="coiled-coil region" evidence="1">
    <location>
        <begin position="418"/>
        <end position="488"/>
    </location>
</feature>
<keyword evidence="4" id="KW-1185">Reference proteome</keyword>
<accession>K0R4Q7</accession>
<feature type="compositionally biased region" description="Basic and acidic residues" evidence="2">
    <location>
        <begin position="34"/>
        <end position="50"/>
    </location>
</feature>
<feature type="compositionally biased region" description="Basic and acidic residues" evidence="2">
    <location>
        <begin position="551"/>
        <end position="562"/>
    </location>
</feature>
<feature type="region of interest" description="Disordered" evidence="2">
    <location>
        <begin position="546"/>
        <end position="588"/>
    </location>
</feature>
<proteinExistence type="predicted"/>
<feature type="region of interest" description="Disordered" evidence="2">
    <location>
        <begin position="66"/>
        <end position="87"/>
    </location>
</feature>
<evidence type="ECO:0000313" key="3">
    <source>
        <dbReference type="EMBL" id="EJK46689.1"/>
    </source>
</evidence>
<evidence type="ECO:0000313" key="4">
    <source>
        <dbReference type="Proteomes" id="UP000266841"/>
    </source>
</evidence>
<feature type="compositionally biased region" description="Polar residues" evidence="2">
    <location>
        <begin position="329"/>
        <end position="338"/>
    </location>
</feature>
<keyword evidence="1" id="KW-0175">Coiled coil</keyword>
<feature type="compositionally biased region" description="Polar residues" evidence="2">
    <location>
        <begin position="1"/>
        <end position="17"/>
    </location>
</feature>
<feature type="compositionally biased region" description="Low complexity" evidence="2">
    <location>
        <begin position="66"/>
        <end position="76"/>
    </location>
</feature>
<feature type="non-terminal residue" evidence="3">
    <location>
        <position position="588"/>
    </location>
</feature>
<feature type="region of interest" description="Disordered" evidence="2">
    <location>
        <begin position="329"/>
        <end position="417"/>
    </location>
</feature>
<feature type="region of interest" description="Disordered" evidence="2">
    <location>
        <begin position="1"/>
        <end position="20"/>
    </location>
</feature>
<evidence type="ECO:0000256" key="1">
    <source>
        <dbReference type="SAM" id="Coils"/>
    </source>
</evidence>